<name>M1NRK9_BARAA</name>
<dbReference type="EMBL" id="CP003123">
    <property type="protein sequence ID" value="AGF73963.1"/>
    <property type="molecule type" value="Genomic_DNA"/>
</dbReference>
<dbReference type="InterPro" id="IPR058248">
    <property type="entry name" value="Lxx211020-like"/>
</dbReference>
<dbReference type="eggNOG" id="COG2847">
    <property type="taxonomic scope" value="Bacteria"/>
</dbReference>
<evidence type="ECO:0000313" key="2">
    <source>
        <dbReference type="EMBL" id="AGF73963.1"/>
    </source>
</evidence>
<dbReference type="PANTHER" id="PTHR36302:SF1">
    <property type="entry name" value="COPPER CHAPERONE PCU(A)C"/>
    <property type="match status" value="1"/>
</dbReference>
<organism evidence="2 3">
    <name type="scientific">Bartonella australis (strain Aust/NH1)</name>
    <dbReference type="NCBI Taxonomy" id="1094489"/>
    <lineage>
        <taxon>Bacteria</taxon>
        <taxon>Pseudomonadati</taxon>
        <taxon>Pseudomonadota</taxon>
        <taxon>Alphaproteobacteria</taxon>
        <taxon>Hyphomicrobiales</taxon>
        <taxon>Bartonellaceae</taxon>
        <taxon>Bartonella</taxon>
    </lineage>
</organism>
<dbReference type="InterPro" id="IPR007410">
    <property type="entry name" value="LpqE-like"/>
</dbReference>
<dbReference type="PANTHER" id="PTHR36302">
    <property type="entry name" value="BLR7088 PROTEIN"/>
    <property type="match status" value="1"/>
</dbReference>
<dbReference type="OrthoDB" id="9796962at2"/>
<keyword evidence="3" id="KW-1185">Reference proteome</keyword>
<feature type="signal peptide" evidence="1">
    <location>
        <begin position="1"/>
        <end position="45"/>
    </location>
</feature>
<dbReference type="Proteomes" id="UP000011729">
    <property type="component" value="Chromosome"/>
</dbReference>
<evidence type="ECO:0000313" key="3">
    <source>
        <dbReference type="Proteomes" id="UP000011729"/>
    </source>
</evidence>
<dbReference type="Gene3D" id="2.60.40.1890">
    <property type="entry name" value="PCu(A)C copper chaperone"/>
    <property type="match status" value="1"/>
</dbReference>
<dbReference type="STRING" id="1094489.BAnh1_00700"/>
<protein>
    <submittedName>
        <fullName evidence="2">Putative membrane protein</fullName>
    </submittedName>
</protein>
<dbReference type="KEGG" id="baus:BAnh1_00700"/>
<proteinExistence type="predicted"/>
<dbReference type="SUPFAM" id="SSF110087">
    <property type="entry name" value="DR1885-like metal-binding protein"/>
    <property type="match status" value="1"/>
</dbReference>
<dbReference type="HOGENOM" id="CLU_100939_2_2_5"/>
<sequence length="183" mass="20116">MELIAKKIKNFTVAHINDANFRVKKVIIKALCVLTLTFMALPATANQYTLGDLEIIRPWIRETPRGAKVASGYLYIINHANTPDRLISVSTDGVQEAEIHSMAVTNDTMRMAKMPNGIEIPGNGEITLKPGGNHIMFIGLSQPFRAGDKISVKLIFEKAGAMDVDFYVNAMDAKPSSELTPSR</sequence>
<evidence type="ECO:0000256" key="1">
    <source>
        <dbReference type="SAM" id="SignalP"/>
    </source>
</evidence>
<feature type="chain" id="PRO_5004016066" evidence="1">
    <location>
        <begin position="46"/>
        <end position="183"/>
    </location>
</feature>
<reference evidence="2 3" key="1">
    <citation type="journal article" date="2013" name="PLoS Genet.">
        <title>A gene transfer agent and a dynamic repertoire of secretion systems hold the keys to the explosive radiation of the emerging pathogen Bartonella.</title>
        <authorList>
            <person name="Guy L."/>
            <person name="Nystedt B."/>
            <person name="Toft C."/>
            <person name="Zaremba-Niedzwiedzka K."/>
            <person name="Berglund E.C."/>
            <person name="Granberg F."/>
            <person name="Naslund K."/>
            <person name="Eriksson A.S."/>
            <person name="Andersson S.G."/>
        </authorList>
    </citation>
    <scope>NUCLEOTIDE SEQUENCE [LARGE SCALE GENOMIC DNA]</scope>
    <source>
        <strain evidence="2 3">Aust/NH1</strain>
    </source>
</reference>
<dbReference type="Pfam" id="PF04314">
    <property type="entry name" value="PCuAC"/>
    <property type="match status" value="1"/>
</dbReference>
<gene>
    <name evidence="2" type="ordered locus">BAnh1_00700</name>
</gene>
<dbReference type="PATRIC" id="fig|1094489.3.peg.85"/>
<keyword evidence="1" id="KW-0732">Signal</keyword>
<dbReference type="InterPro" id="IPR036182">
    <property type="entry name" value="PCuAC_sf"/>
</dbReference>
<accession>M1NRK9</accession>
<dbReference type="AlphaFoldDB" id="M1NRK9"/>